<feature type="compositionally biased region" description="Polar residues" evidence="1">
    <location>
        <begin position="89"/>
        <end position="104"/>
    </location>
</feature>
<evidence type="ECO:0000313" key="2">
    <source>
        <dbReference type="EMBL" id="EMG51077.1"/>
    </source>
</evidence>
<accession>M3HTY4</accession>
<feature type="region of interest" description="Disordered" evidence="1">
    <location>
        <begin position="178"/>
        <end position="203"/>
    </location>
</feature>
<dbReference type="HOGENOM" id="CLU_041801_0_0_1"/>
<sequence>MSHDEELNDDGSVESIPHDDHEAQLDVKPDESVNENEIEDVEEDEDDDDFDDFNEVDFQQAPTNEPSTNNDDEDDEFGDFDEPQPPTQNPSLPTSTFTNPPEFSSKLTTILDSIFPTPSQQQPQNPQSNQDSILSERSGVIYKQISTLPYLHPPNWIKSNIRHNLLIKLGIPINLDELKSQKPDQPTNNGNGNNGGNGQRRRRKSGIALDDIKWDAFEIPPFEDLKIDSDEKIKLIKSTGDILTRIEMDNLKHSEDFYRANTNGNNEEFINENLEILKSNYDELLQLSSVWINHSLELKADFEIYENVIQSYIGYTQKLRRDEIFENLKKLKHTKKNKAK</sequence>
<organism evidence="2 3">
    <name type="scientific">Candida maltosa (strain Xu316)</name>
    <name type="common">Yeast</name>
    <dbReference type="NCBI Taxonomy" id="1245528"/>
    <lineage>
        <taxon>Eukaryota</taxon>
        <taxon>Fungi</taxon>
        <taxon>Dikarya</taxon>
        <taxon>Ascomycota</taxon>
        <taxon>Saccharomycotina</taxon>
        <taxon>Pichiomycetes</taxon>
        <taxon>Debaryomycetaceae</taxon>
        <taxon>Candida/Lodderomyces clade</taxon>
        <taxon>Candida</taxon>
    </lineage>
</organism>
<evidence type="ECO:0000313" key="3">
    <source>
        <dbReference type="Proteomes" id="UP000011777"/>
    </source>
</evidence>
<dbReference type="PANTHER" id="PTHR38698:SF1">
    <property type="entry name" value="FUNGAL PROTEIN"/>
    <property type="match status" value="1"/>
</dbReference>
<name>M3HTY4_CANMX</name>
<dbReference type="Pfam" id="PF17104">
    <property type="entry name" value="YBL010C_LAA2"/>
    <property type="match status" value="1"/>
</dbReference>
<feature type="compositionally biased region" description="Polar residues" evidence="1">
    <location>
        <begin position="60"/>
        <end position="69"/>
    </location>
</feature>
<dbReference type="InterPro" id="IPR031355">
    <property type="entry name" value="YBL010C/LAA2-like"/>
</dbReference>
<dbReference type="PANTHER" id="PTHR38698">
    <property type="entry name" value="EXPRESSED PROTEIN"/>
    <property type="match status" value="1"/>
</dbReference>
<reference evidence="2 3" key="1">
    <citation type="submission" date="2013-02" db="EMBL/GenBank/DDBJ databases">
        <title>Genome sequence of Candida maltosa Xu316, a potential industrial strain for xylitol and ethanol production.</title>
        <authorList>
            <person name="Yu J."/>
            <person name="Wang Q."/>
            <person name="Geng X."/>
            <person name="Bao W."/>
            <person name="He P."/>
            <person name="Cai J."/>
        </authorList>
    </citation>
    <scope>NUCLEOTIDE SEQUENCE [LARGE SCALE GENOMIC DNA]</scope>
    <source>
        <strain evidence="3">Xu316</strain>
    </source>
</reference>
<proteinExistence type="predicted"/>
<feature type="compositionally biased region" description="Acidic residues" evidence="1">
    <location>
        <begin position="70"/>
        <end position="82"/>
    </location>
</feature>
<dbReference type="eggNOG" id="ENOG502RZVD">
    <property type="taxonomic scope" value="Eukaryota"/>
</dbReference>
<feature type="compositionally biased region" description="Acidic residues" evidence="1">
    <location>
        <begin position="32"/>
        <end position="55"/>
    </location>
</feature>
<evidence type="ECO:0000256" key="1">
    <source>
        <dbReference type="SAM" id="MobiDB-lite"/>
    </source>
</evidence>
<dbReference type="Proteomes" id="UP000011777">
    <property type="component" value="Unassembled WGS sequence"/>
</dbReference>
<feature type="compositionally biased region" description="Basic and acidic residues" evidence="1">
    <location>
        <begin position="16"/>
        <end position="31"/>
    </location>
</feature>
<feature type="compositionally biased region" description="Acidic residues" evidence="1">
    <location>
        <begin position="1"/>
        <end position="12"/>
    </location>
</feature>
<feature type="region of interest" description="Disordered" evidence="1">
    <location>
        <begin position="1"/>
        <end position="104"/>
    </location>
</feature>
<gene>
    <name evidence="2" type="ORF">G210_2747</name>
</gene>
<dbReference type="OMA" id="LAQYWTD"/>
<dbReference type="STRING" id="1245528.M3HTY4"/>
<dbReference type="AlphaFoldDB" id="M3HTY4"/>
<comment type="caution">
    <text evidence="2">The sequence shown here is derived from an EMBL/GenBank/DDBJ whole genome shotgun (WGS) entry which is preliminary data.</text>
</comment>
<dbReference type="OrthoDB" id="5378975at2759"/>
<keyword evidence="3" id="KW-1185">Reference proteome</keyword>
<dbReference type="EMBL" id="AOGT01000019">
    <property type="protein sequence ID" value="EMG51077.1"/>
    <property type="molecule type" value="Genomic_DNA"/>
</dbReference>
<protein>
    <submittedName>
        <fullName evidence="2">Uncharacterized protein</fullName>
    </submittedName>
</protein>